<accession>A0ABT3AKF0</accession>
<dbReference type="Pfam" id="PF13704">
    <property type="entry name" value="Glyco_tranf_2_4"/>
    <property type="match status" value="1"/>
</dbReference>
<comment type="caution">
    <text evidence="1">The sequence shown here is derived from an EMBL/GenBank/DDBJ whole genome shotgun (WGS) entry which is preliminary data.</text>
</comment>
<name>A0ABT3AKF0_9RHOB</name>
<evidence type="ECO:0000313" key="2">
    <source>
        <dbReference type="Proteomes" id="UP001320899"/>
    </source>
</evidence>
<protein>
    <submittedName>
        <fullName evidence="1">Glycosyltransferase family 2 protein</fullName>
    </submittedName>
</protein>
<sequence>MFQVKVDANTAVLTICRDDAYFLTRFVQYYGGLFGRNNLYIISHGDEPLVRELAQGCNIFPVPAIETSQFTMLHWRTKNYLKNALRQWYKHVLVCDVDEFVVVDPATGMNLRTWLDKAPGRTVYTAMGLEIVHLRDREKEDIGDGILGPRLHAQVALHYAKPCIVSRPGKIGRGGHYAEYEKLNMPEFLYMFHMKYCDYGLYVETLNRRNAFIEKQKEVAAGGAVRTNPKWFADGRNDDEVFSAFEARPVDESFDLEHVRQVMHATWEQRGDGLWHFHRPEYEELYKLPDRFAGADRA</sequence>
<organism evidence="1 2">
    <name type="scientific">Ruegeria aquimaris</name>
    <dbReference type="NCBI Taxonomy" id="2984333"/>
    <lineage>
        <taxon>Bacteria</taxon>
        <taxon>Pseudomonadati</taxon>
        <taxon>Pseudomonadota</taxon>
        <taxon>Alphaproteobacteria</taxon>
        <taxon>Rhodobacterales</taxon>
        <taxon>Roseobacteraceae</taxon>
        <taxon>Ruegeria</taxon>
    </lineage>
</organism>
<dbReference type="EMBL" id="JAOWLB010000008">
    <property type="protein sequence ID" value="MCV2889160.1"/>
    <property type="molecule type" value="Genomic_DNA"/>
</dbReference>
<dbReference type="Proteomes" id="UP001320899">
    <property type="component" value="Unassembled WGS sequence"/>
</dbReference>
<keyword evidence="2" id="KW-1185">Reference proteome</keyword>
<reference evidence="1 2" key="1">
    <citation type="submission" date="2022-10" db="EMBL/GenBank/DDBJ databases">
        <title>Ruegeria sp. nov., isolated from ocean surface sediments.</title>
        <authorList>
            <person name="He W."/>
            <person name="Xue H.-P."/>
            <person name="Zhang D.-F."/>
        </authorList>
    </citation>
    <scope>NUCLEOTIDE SEQUENCE [LARGE SCALE GENOMIC DNA]</scope>
    <source>
        <strain evidence="1 2">XHP0148</strain>
    </source>
</reference>
<proteinExistence type="predicted"/>
<evidence type="ECO:0000313" key="1">
    <source>
        <dbReference type="EMBL" id="MCV2889160.1"/>
    </source>
</evidence>
<gene>
    <name evidence="1" type="ORF">OE747_12465</name>
</gene>
<dbReference type="RefSeq" id="WP_263828926.1">
    <property type="nucleotide sequence ID" value="NZ_JAOWLB010000008.1"/>
</dbReference>